<comment type="caution">
    <text evidence="1">The sequence shown here is derived from an EMBL/GenBank/DDBJ whole genome shotgun (WGS) entry which is preliminary data.</text>
</comment>
<dbReference type="AlphaFoldDB" id="A0A7W7KMX5"/>
<name>A0A7W7KMX5_PSENT</name>
<gene>
    <name evidence="1" type="ORF">HNP46_004322</name>
</gene>
<dbReference type="EMBL" id="JACHLI010000018">
    <property type="protein sequence ID" value="MBB4865441.1"/>
    <property type="molecule type" value="Genomic_DNA"/>
</dbReference>
<evidence type="ECO:0000313" key="2">
    <source>
        <dbReference type="Proteomes" id="UP000566995"/>
    </source>
</evidence>
<dbReference type="Proteomes" id="UP000566995">
    <property type="component" value="Unassembled WGS sequence"/>
</dbReference>
<proteinExistence type="predicted"/>
<organism evidence="1 2">
    <name type="scientific">Pseudomonas nitroreducens</name>
    <dbReference type="NCBI Taxonomy" id="46680"/>
    <lineage>
        <taxon>Bacteria</taxon>
        <taxon>Pseudomonadati</taxon>
        <taxon>Pseudomonadota</taxon>
        <taxon>Gammaproteobacteria</taxon>
        <taxon>Pseudomonadales</taxon>
        <taxon>Pseudomonadaceae</taxon>
        <taxon>Pseudomonas</taxon>
    </lineage>
</organism>
<dbReference type="RefSeq" id="WP_221455059.1">
    <property type="nucleotide sequence ID" value="NZ_JACHLI010000018.1"/>
</dbReference>
<accession>A0A7W7KMX5</accession>
<protein>
    <submittedName>
        <fullName evidence="1">Uncharacterized protein</fullName>
    </submittedName>
</protein>
<reference evidence="1 2" key="1">
    <citation type="submission" date="2020-08" db="EMBL/GenBank/DDBJ databases">
        <title>Functional genomics of gut bacteria from endangered species of beetles.</title>
        <authorList>
            <person name="Carlos-Shanley C."/>
        </authorList>
    </citation>
    <scope>NUCLEOTIDE SEQUENCE [LARGE SCALE GENOMIC DNA]</scope>
    <source>
        <strain evidence="1 2">S00179</strain>
    </source>
</reference>
<evidence type="ECO:0000313" key="1">
    <source>
        <dbReference type="EMBL" id="MBB4865441.1"/>
    </source>
</evidence>
<sequence length="254" mass="28838">MREVVFGAWASLIDHAKPDAVLACGSPSSLIVAVLMDIKAIQIGDGMLVFETADWPREPFFPELDDWAHDHGGLLVSELLDRPGLVFCASSIDRPRQGIKLNVLPALEPYSSHATQAEVIALWDRRHPLAQDLKDFGESLFGEAFEMHEPRRFLATRPSLRMYRPLLIGHYDSFWVTQAVYHGLPYFGIPNNRRGEYIAGKTEGRVAYRLDPDFSLLRAYREEPVVFKIQAQERIGKKRQECYDLDVGISAVLW</sequence>